<dbReference type="Proteomes" id="UP000199513">
    <property type="component" value="Unassembled WGS sequence"/>
</dbReference>
<accession>A0A1I2GNF4</accession>
<dbReference type="Gene3D" id="3.40.640.10">
    <property type="entry name" value="Type I PLP-dependent aspartate aminotransferase-like (Major domain)"/>
    <property type="match status" value="1"/>
</dbReference>
<dbReference type="InterPro" id="IPR015422">
    <property type="entry name" value="PyrdxlP-dep_Trfase_small"/>
</dbReference>
<evidence type="ECO:0000256" key="1">
    <source>
        <dbReference type="ARBA" id="ARBA00022898"/>
    </source>
</evidence>
<dbReference type="GO" id="GO:0016829">
    <property type="term" value="F:lyase activity"/>
    <property type="evidence" value="ECO:0007669"/>
    <property type="project" value="UniProtKB-KW"/>
</dbReference>
<dbReference type="InterPro" id="IPR015424">
    <property type="entry name" value="PyrdxlP-dep_Trfase"/>
</dbReference>
<dbReference type="STRING" id="1003.SAMN04488541_101937"/>
<dbReference type="InterPro" id="IPR006311">
    <property type="entry name" value="TAT_signal"/>
</dbReference>
<dbReference type="PANTHER" id="PTHR43092:SF6">
    <property type="entry name" value="BLR1280 PROTEIN"/>
    <property type="match status" value="1"/>
</dbReference>
<evidence type="ECO:0000313" key="4">
    <source>
        <dbReference type="Proteomes" id="UP000199513"/>
    </source>
</evidence>
<dbReference type="SUPFAM" id="SSF53383">
    <property type="entry name" value="PLP-dependent transferases"/>
    <property type="match status" value="1"/>
</dbReference>
<keyword evidence="1" id="KW-0663">Pyridoxal phosphate</keyword>
<proteinExistence type="predicted"/>
<dbReference type="Gene3D" id="3.90.1150.10">
    <property type="entry name" value="Aspartate Aminotransferase, domain 1"/>
    <property type="match status" value="1"/>
</dbReference>
<organism evidence="3 4">
    <name type="scientific">Thermoflexibacter ruber</name>
    <dbReference type="NCBI Taxonomy" id="1003"/>
    <lineage>
        <taxon>Bacteria</taxon>
        <taxon>Pseudomonadati</taxon>
        <taxon>Bacteroidota</taxon>
        <taxon>Cytophagia</taxon>
        <taxon>Cytophagales</taxon>
        <taxon>Thermoflexibacteraceae</taxon>
        <taxon>Thermoflexibacter</taxon>
    </lineage>
</organism>
<dbReference type="AlphaFoldDB" id="A0A1I2GNF4"/>
<gene>
    <name evidence="3" type="ORF">SAMN04488541_101937</name>
</gene>
<sequence length="434" mass="49839">MDRNSRRDFVKILGGVAGVLSISPSIETVAKELDKKLYHIPQIPFDEDVTKNEDYWVWVQQSYTISPNVINFNNGGVSPQPVIVQDALDRYNRLSNEAPSYYMWRTLDEGREGLRLKLADLAGTSPEEIAINRNATEALETVIFGLNLKKGDEVVLTKQDYPNMIHAWRQREKRDGIVLKWINLDLPSEDIEYLVRKYEEQMTDKTKVVMITHLINWCGQLLPAKQISQMIRRKNKNIYILIDGAHSFAHFDFKIPDLEGDFFGTSLHKWLSAPFGTGMMYIKKERISEIWTMFASDNPQSSDIRKFEVLGTRSFPTEMATGYAVNFHNAIGSLRKQKRLHYLKNYWVEKAMNIKGFSVQTSLHLDFSGAIATFALKGMTVADLSSALFKKARIHTTGINWENINGVRVTPHVYTQLKDLDRLVDTIYHISKEI</sequence>
<dbReference type="RefSeq" id="WP_091545383.1">
    <property type="nucleotide sequence ID" value="NZ_FONY01000019.1"/>
</dbReference>
<dbReference type="InterPro" id="IPR015421">
    <property type="entry name" value="PyrdxlP-dep_Trfase_major"/>
</dbReference>
<dbReference type="OrthoDB" id="9804366at2"/>
<name>A0A1I2GNF4_9BACT</name>
<evidence type="ECO:0000259" key="2">
    <source>
        <dbReference type="Pfam" id="PF00266"/>
    </source>
</evidence>
<reference evidence="4" key="1">
    <citation type="submission" date="2016-10" db="EMBL/GenBank/DDBJ databases">
        <authorList>
            <person name="Varghese N."/>
            <person name="Submissions S."/>
        </authorList>
    </citation>
    <scope>NUCLEOTIDE SEQUENCE [LARGE SCALE GENOMIC DNA]</scope>
    <source>
        <strain>GEY</strain>
        <strain evidence="4">DSM 9560</strain>
    </source>
</reference>
<feature type="domain" description="Aminotransferase class V" evidence="2">
    <location>
        <begin position="74"/>
        <end position="395"/>
    </location>
</feature>
<keyword evidence="3" id="KW-0456">Lyase</keyword>
<dbReference type="Pfam" id="PF00266">
    <property type="entry name" value="Aminotran_5"/>
    <property type="match status" value="1"/>
</dbReference>
<keyword evidence="4" id="KW-1185">Reference proteome</keyword>
<dbReference type="InterPro" id="IPR000192">
    <property type="entry name" value="Aminotrans_V_dom"/>
</dbReference>
<dbReference type="EMBL" id="FONY01000019">
    <property type="protein sequence ID" value="SFF18540.1"/>
    <property type="molecule type" value="Genomic_DNA"/>
</dbReference>
<protein>
    <submittedName>
        <fullName evidence="3">Selenocysteine lyase/Cysteine desulfurase</fullName>
    </submittedName>
</protein>
<dbReference type="PANTHER" id="PTHR43092">
    <property type="entry name" value="L-CYSTEINE DESULFHYDRASE"/>
    <property type="match status" value="1"/>
</dbReference>
<dbReference type="PROSITE" id="PS51318">
    <property type="entry name" value="TAT"/>
    <property type="match status" value="1"/>
</dbReference>
<evidence type="ECO:0000313" key="3">
    <source>
        <dbReference type="EMBL" id="SFF18540.1"/>
    </source>
</evidence>